<protein>
    <submittedName>
        <fullName evidence="1">Uncharacterized protein</fullName>
    </submittedName>
</protein>
<evidence type="ECO:0000313" key="1">
    <source>
        <dbReference type="EMBL" id="KVI00806.1"/>
    </source>
</evidence>
<organism evidence="1 2">
    <name type="scientific">Cynara cardunculus var. scolymus</name>
    <name type="common">Globe artichoke</name>
    <name type="synonym">Cynara scolymus</name>
    <dbReference type="NCBI Taxonomy" id="59895"/>
    <lineage>
        <taxon>Eukaryota</taxon>
        <taxon>Viridiplantae</taxon>
        <taxon>Streptophyta</taxon>
        <taxon>Embryophyta</taxon>
        <taxon>Tracheophyta</taxon>
        <taxon>Spermatophyta</taxon>
        <taxon>Magnoliopsida</taxon>
        <taxon>eudicotyledons</taxon>
        <taxon>Gunneridae</taxon>
        <taxon>Pentapetalae</taxon>
        <taxon>asterids</taxon>
        <taxon>campanulids</taxon>
        <taxon>Asterales</taxon>
        <taxon>Asteraceae</taxon>
        <taxon>Carduoideae</taxon>
        <taxon>Cardueae</taxon>
        <taxon>Carduinae</taxon>
        <taxon>Cynara</taxon>
    </lineage>
</organism>
<accession>A0A103Y1I2</accession>
<dbReference type="Gramene" id="KVI00806">
    <property type="protein sequence ID" value="KVI00806"/>
    <property type="gene ID" value="Ccrd_020945"/>
</dbReference>
<keyword evidence="2" id="KW-1185">Reference proteome</keyword>
<gene>
    <name evidence="1" type="ORF">Ccrd_020945</name>
</gene>
<name>A0A103Y1I2_CYNCS</name>
<dbReference type="Proteomes" id="UP000243975">
    <property type="component" value="Unassembled WGS sequence"/>
</dbReference>
<comment type="caution">
    <text evidence="1">The sequence shown here is derived from an EMBL/GenBank/DDBJ whole genome shotgun (WGS) entry which is preliminary data.</text>
</comment>
<proteinExistence type="predicted"/>
<evidence type="ECO:0000313" key="2">
    <source>
        <dbReference type="Proteomes" id="UP000243975"/>
    </source>
</evidence>
<dbReference type="AlphaFoldDB" id="A0A103Y1I2"/>
<dbReference type="EMBL" id="LEKV01003245">
    <property type="protein sequence ID" value="KVI00806.1"/>
    <property type="molecule type" value="Genomic_DNA"/>
</dbReference>
<sequence length="67" mass="7346">MTEWLKAPVLKTGTEVSPTSSLGSLVSIKRGHGKNMFKITINSFFKSCCSCTSPSCVPQMPYEEEES</sequence>
<reference evidence="1 2" key="1">
    <citation type="journal article" date="2016" name="Sci. Rep.">
        <title>The genome sequence of the outbreeding globe artichoke constructed de novo incorporating a phase-aware low-pass sequencing strategy of F1 progeny.</title>
        <authorList>
            <person name="Scaglione D."/>
            <person name="Reyes-Chin-Wo S."/>
            <person name="Acquadro A."/>
            <person name="Froenicke L."/>
            <person name="Portis E."/>
            <person name="Beitel C."/>
            <person name="Tirone M."/>
            <person name="Mauro R."/>
            <person name="Lo Monaco A."/>
            <person name="Mauromicale G."/>
            <person name="Faccioli P."/>
            <person name="Cattivelli L."/>
            <person name="Rieseberg L."/>
            <person name="Michelmore R."/>
            <person name="Lanteri S."/>
        </authorList>
    </citation>
    <scope>NUCLEOTIDE SEQUENCE [LARGE SCALE GENOMIC DNA]</scope>
    <source>
        <strain evidence="1">2C</strain>
    </source>
</reference>